<reference evidence="3" key="1">
    <citation type="journal article" date="2019" name="Int. J. Syst. Evol. Microbiol.">
        <title>The Global Catalogue of Microorganisms (GCM) 10K type strain sequencing project: providing services to taxonomists for standard genome sequencing and annotation.</title>
        <authorList>
            <consortium name="The Broad Institute Genomics Platform"/>
            <consortium name="The Broad Institute Genome Sequencing Center for Infectious Disease"/>
            <person name="Wu L."/>
            <person name="Ma J."/>
        </authorList>
    </citation>
    <scope>NUCLEOTIDE SEQUENCE [LARGE SCALE GENOMIC DNA]</scope>
    <source>
        <strain evidence="3">JCM 11496</strain>
    </source>
</reference>
<protein>
    <submittedName>
        <fullName evidence="2">Uncharacterized protein</fullName>
    </submittedName>
</protein>
<evidence type="ECO:0000313" key="3">
    <source>
        <dbReference type="Proteomes" id="UP001597307"/>
    </source>
</evidence>
<comment type="caution">
    <text evidence="2">The sequence shown here is derived from an EMBL/GenBank/DDBJ whole genome shotgun (WGS) entry which is preliminary data.</text>
</comment>
<dbReference type="EMBL" id="JBHUGA010000021">
    <property type="protein sequence ID" value="MFD1846640.1"/>
    <property type="molecule type" value="Genomic_DNA"/>
</dbReference>
<keyword evidence="1" id="KW-0812">Transmembrane</keyword>
<sequence length="90" mass="9875">MNKVTAGAWRWLRANRDWLPAVVVLACVVAFWIVGLVGGLAMLREAQSPMATLIGLYFMLALIAVSIAVAVLAASDLTRRIATRRKSQHR</sequence>
<keyword evidence="1" id="KW-1133">Transmembrane helix</keyword>
<accession>A0ABW4Q7J3</accession>
<proteinExistence type="predicted"/>
<dbReference type="Proteomes" id="UP001597307">
    <property type="component" value="Unassembled WGS sequence"/>
</dbReference>
<keyword evidence="3" id="KW-1185">Reference proteome</keyword>
<organism evidence="2 3">
    <name type="scientific">Arthrobacter flavus</name>
    <dbReference type="NCBI Taxonomy" id="95172"/>
    <lineage>
        <taxon>Bacteria</taxon>
        <taxon>Bacillati</taxon>
        <taxon>Actinomycetota</taxon>
        <taxon>Actinomycetes</taxon>
        <taxon>Micrococcales</taxon>
        <taxon>Micrococcaceae</taxon>
        <taxon>Arthrobacter</taxon>
    </lineage>
</organism>
<evidence type="ECO:0000256" key="1">
    <source>
        <dbReference type="SAM" id="Phobius"/>
    </source>
</evidence>
<feature type="transmembrane region" description="Helical" evidence="1">
    <location>
        <begin position="21"/>
        <end position="42"/>
    </location>
</feature>
<gene>
    <name evidence="2" type="ORF">ACFSFX_08525</name>
</gene>
<keyword evidence="1" id="KW-0472">Membrane</keyword>
<evidence type="ECO:0000313" key="2">
    <source>
        <dbReference type="EMBL" id="MFD1846640.1"/>
    </source>
</evidence>
<name>A0ABW4Q7J3_9MICC</name>
<feature type="transmembrane region" description="Helical" evidence="1">
    <location>
        <begin position="54"/>
        <end position="75"/>
    </location>
</feature>